<evidence type="ECO:0000256" key="1">
    <source>
        <dbReference type="SAM" id="MobiDB-lite"/>
    </source>
</evidence>
<evidence type="ECO:0000313" key="2">
    <source>
        <dbReference type="EMBL" id="KAJ4448614.1"/>
    </source>
</evidence>
<feature type="compositionally biased region" description="Polar residues" evidence="1">
    <location>
        <begin position="124"/>
        <end position="147"/>
    </location>
</feature>
<reference evidence="2 3" key="1">
    <citation type="journal article" date="2022" name="Allergy">
        <title>Genome assembly and annotation of Periplaneta americana reveal a comprehensive cockroach allergen profile.</title>
        <authorList>
            <person name="Wang L."/>
            <person name="Xiong Q."/>
            <person name="Saelim N."/>
            <person name="Wang L."/>
            <person name="Nong W."/>
            <person name="Wan A.T."/>
            <person name="Shi M."/>
            <person name="Liu X."/>
            <person name="Cao Q."/>
            <person name="Hui J.H.L."/>
            <person name="Sookrung N."/>
            <person name="Leung T.F."/>
            <person name="Tungtrongchitr A."/>
            <person name="Tsui S.K.W."/>
        </authorList>
    </citation>
    <scope>NUCLEOTIDE SEQUENCE [LARGE SCALE GENOMIC DNA]</scope>
    <source>
        <strain evidence="2">PWHHKU_190912</strain>
    </source>
</reference>
<gene>
    <name evidence="2" type="ORF">ANN_00004</name>
</gene>
<accession>A0ABQ8TPN3</accession>
<dbReference type="EMBL" id="JAJSOF020000003">
    <property type="protein sequence ID" value="KAJ4448614.1"/>
    <property type="molecule type" value="Genomic_DNA"/>
</dbReference>
<name>A0ABQ8TPN3_PERAM</name>
<sequence length="147" mass="16220">MAGLCEGGNEPPGSLKASKQRTETKENCPAELKLYVFRGQQQALSRPPLYGARTRYQLKVEANMRVIKKATDVACGILRRFINNSGYLASERDEDDNAGEVSPGSSTESYPAFAHIGLRENPGKNLSQVTSPNRESNLATWFRGQTR</sequence>
<protein>
    <submittedName>
        <fullName evidence="2">Uncharacterized protein</fullName>
    </submittedName>
</protein>
<organism evidence="2 3">
    <name type="scientific">Periplaneta americana</name>
    <name type="common">American cockroach</name>
    <name type="synonym">Blatta americana</name>
    <dbReference type="NCBI Taxonomy" id="6978"/>
    <lineage>
        <taxon>Eukaryota</taxon>
        <taxon>Metazoa</taxon>
        <taxon>Ecdysozoa</taxon>
        <taxon>Arthropoda</taxon>
        <taxon>Hexapoda</taxon>
        <taxon>Insecta</taxon>
        <taxon>Pterygota</taxon>
        <taxon>Neoptera</taxon>
        <taxon>Polyneoptera</taxon>
        <taxon>Dictyoptera</taxon>
        <taxon>Blattodea</taxon>
        <taxon>Blattoidea</taxon>
        <taxon>Blattidae</taxon>
        <taxon>Blattinae</taxon>
        <taxon>Periplaneta</taxon>
    </lineage>
</organism>
<proteinExistence type="predicted"/>
<keyword evidence="3" id="KW-1185">Reference proteome</keyword>
<evidence type="ECO:0000313" key="3">
    <source>
        <dbReference type="Proteomes" id="UP001148838"/>
    </source>
</evidence>
<feature type="region of interest" description="Disordered" evidence="1">
    <location>
        <begin position="1"/>
        <end position="24"/>
    </location>
</feature>
<dbReference type="Proteomes" id="UP001148838">
    <property type="component" value="Unassembled WGS sequence"/>
</dbReference>
<comment type="caution">
    <text evidence="2">The sequence shown here is derived from an EMBL/GenBank/DDBJ whole genome shotgun (WGS) entry which is preliminary data.</text>
</comment>
<feature type="region of interest" description="Disordered" evidence="1">
    <location>
        <begin position="88"/>
        <end position="147"/>
    </location>
</feature>